<proteinExistence type="predicted"/>
<evidence type="ECO:0000313" key="2">
    <source>
        <dbReference type="Proteomes" id="UP001446337"/>
    </source>
</evidence>
<reference evidence="1 2" key="1">
    <citation type="submission" date="2024-05" db="EMBL/GenBank/DDBJ databases">
        <title>Achromobacter denitrificans. BP1, complete genome.</title>
        <authorList>
            <person name="Zhang B."/>
        </authorList>
    </citation>
    <scope>NUCLEOTIDE SEQUENCE [LARGE SCALE GENOMIC DNA]</scope>
    <source>
        <strain evidence="1 2">BP1</strain>
    </source>
</reference>
<gene>
    <name evidence="1" type="ORF">AAIK43_16455</name>
</gene>
<evidence type="ECO:0000313" key="1">
    <source>
        <dbReference type="EMBL" id="XAN19586.1"/>
    </source>
</evidence>
<accession>A0ABZ3GCD3</accession>
<protein>
    <submittedName>
        <fullName evidence="1">Uncharacterized protein</fullName>
    </submittedName>
</protein>
<dbReference type="SUPFAM" id="SSF52172">
    <property type="entry name" value="CheY-like"/>
    <property type="match status" value="1"/>
</dbReference>
<dbReference type="InterPro" id="IPR011006">
    <property type="entry name" value="CheY-like_superfamily"/>
</dbReference>
<dbReference type="Proteomes" id="UP001446337">
    <property type="component" value="Chromosome"/>
</dbReference>
<keyword evidence="2" id="KW-1185">Reference proteome</keyword>
<dbReference type="EMBL" id="CP154792">
    <property type="protein sequence ID" value="XAN19586.1"/>
    <property type="molecule type" value="Genomic_DNA"/>
</dbReference>
<organism evidence="1 2">
    <name type="scientific">Achromobacter denitrificans</name>
    <name type="common">Alcaligenes denitrificans</name>
    <dbReference type="NCBI Taxonomy" id="32002"/>
    <lineage>
        <taxon>Bacteria</taxon>
        <taxon>Pseudomonadati</taxon>
        <taxon>Pseudomonadota</taxon>
        <taxon>Betaproteobacteria</taxon>
        <taxon>Burkholderiales</taxon>
        <taxon>Alcaligenaceae</taxon>
        <taxon>Achromobacter</taxon>
    </lineage>
</organism>
<name>A0ABZ3GCD3_ACHDE</name>
<sequence>MLANTIIITDRLSDYRDFQEALRRQAAPTVWLIEAQDLRFFEHETYPQQPDLVLLDIAESVTRCLAATVRVRALFPCAKVAVRAEPRWKNFAYLAVQAGAHGVIDAAAYGTTRNLSVLIDSILAGNLVYRNISEP</sequence>
<dbReference type="RefSeq" id="WP_088146001.1">
    <property type="nucleotide sequence ID" value="NZ_CP020917.1"/>
</dbReference>